<dbReference type="AlphaFoldDB" id="A0A4R6Y970"/>
<gene>
    <name evidence="6" type="ORF">DFR44_10641</name>
</gene>
<feature type="transmembrane region" description="Helical" evidence="5">
    <location>
        <begin position="88"/>
        <end position="104"/>
    </location>
</feature>
<dbReference type="PANTHER" id="PTHR12714">
    <property type="entry name" value="PROTEIN-S ISOPRENYLCYSTEINE O-METHYLTRANSFERASE"/>
    <property type="match status" value="1"/>
</dbReference>
<keyword evidence="3 5" id="KW-1133">Transmembrane helix</keyword>
<dbReference type="EMBL" id="SNZE01000006">
    <property type="protein sequence ID" value="TDR31978.1"/>
    <property type="molecule type" value="Genomic_DNA"/>
</dbReference>
<dbReference type="GO" id="GO:0012505">
    <property type="term" value="C:endomembrane system"/>
    <property type="evidence" value="ECO:0007669"/>
    <property type="project" value="UniProtKB-SubCell"/>
</dbReference>
<dbReference type="PANTHER" id="PTHR12714:SF11">
    <property type="entry name" value="PROTEIN C-TERMINAL S-ISOPRENYLCYSTEINE CARBOXYL O-METHYLTRANSFERASE"/>
    <property type="match status" value="1"/>
</dbReference>
<feature type="transmembrane region" description="Helical" evidence="5">
    <location>
        <begin position="12"/>
        <end position="29"/>
    </location>
</feature>
<keyword evidence="2 5" id="KW-0812">Transmembrane</keyword>
<sequence>MLNFLNIRIYPLLLMAILLLAQLIFGRFIKFSLALANASGMTALALLLIGVVLIMWAGLQFRIHNTSVNPSKTATTLVTTWLFRLSRNPMYLGMLLILMVQPLLALRPHLLIFTAVFFIIMNYLVIPREERMMLNTFGEHYQNYCAQTRRWI</sequence>
<evidence type="ECO:0000256" key="4">
    <source>
        <dbReference type="ARBA" id="ARBA00023136"/>
    </source>
</evidence>
<dbReference type="Gene3D" id="1.20.120.1630">
    <property type="match status" value="1"/>
</dbReference>
<keyword evidence="6" id="KW-0808">Transferase</keyword>
<evidence type="ECO:0000313" key="7">
    <source>
        <dbReference type="Proteomes" id="UP000294480"/>
    </source>
</evidence>
<organism evidence="6 7">
    <name type="scientific">Hydromonas duriensis</name>
    <dbReference type="NCBI Taxonomy" id="1527608"/>
    <lineage>
        <taxon>Bacteria</taxon>
        <taxon>Pseudomonadati</taxon>
        <taxon>Pseudomonadota</taxon>
        <taxon>Betaproteobacteria</taxon>
        <taxon>Burkholderiales</taxon>
        <taxon>Burkholderiaceae</taxon>
        <taxon>Hydromonas</taxon>
    </lineage>
</organism>
<feature type="transmembrane region" description="Helical" evidence="5">
    <location>
        <begin position="35"/>
        <end position="59"/>
    </location>
</feature>
<keyword evidence="7" id="KW-1185">Reference proteome</keyword>
<dbReference type="RefSeq" id="WP_162845149.1">
    <property type="nucleotide sequence ID" value="NZ_SNZE01000006.1"/>
</dbReference>
<comment type="caution">
    <text evidence="6">The sequence shown here is derived from an EMBL/GenBank/DDBJ whole genome shotgun (WGS) entry which is preliminary data.</text>
</comment>
<dbReference type="Pfam" id="PF04191">
    <property type="entry name" value="PEMT"/>
    <property type="match status" value="1"/>
</dbReference>
<protein>
    <submittedName>
        <fullName evidence="6">Protein-S-isoprenylcysteine O-methyltransferase Ste14</fullName>
    </submittedName>
</protein>
<dbReference type="GO" id="GO:0032259">
    <property type="term" value="P:methylation"/>
    <property type="evidence" value="ECO:0007669"/>
    <property type="project" value="UniProtKB-KW"/>
</dbReference>
<evidence type="ECO:0000313" key="6">
    <source>
        <dbReference type="EMBL" id="TDR31978.1"/>
    </source>
</evidence>
<accession>A0A4R6Y970</accession>
<reference evidence="6 7" key="1">
    <citation type="submission" date="2019-03" db="EMBL/GenBank/DDBJ databases">
        <title>Genomic Encyclopedia of Type Strains, Phase IV (KMG-IV): sequencing the most valuable type-strain genomes for metagenomic binning, comparative biology and taxonomic classification.</title>
        <authorList>
            <person name="Goeker M."/>
        </authorList>
    </citation>
    <scope>NUCLEOTIDE SEQUENCE [LARGE SCALE GENOMIC DNA]</scope>
    <source>
        <strain evidence="6 7">DSM 102852</strain>
    </source>
</reference>
<dbReference type="Proteomes" id="UP000294480">
    <property type="component" value="Unassembled WGS sequence"/>
</dbReference>
<proteinExistence type="predicted"/>
<name>A0A4R6Y970_9BURK</name>
<evidence type="ECO:0000256" key="1">
    <source>
        <dbReference type="ARBA" id="ARBA00004127"/>
    </source>
</evidence>
<evidence type="ECO:0000256" key="2">
    <source>
        <dbReference type="ARBA" id="ARBA00022692"/>
    </source>
</evidence>
<comment type="subcellular location">
    <subcellularLocation>
        <location evidence="1">Endomembrane system</location>
        <topology evidence="1">Multi-pass membrane protein</topology>
    </subcellularLocation>
</comment>
<evidence type="ECO:0000256" key="3">
    <source>
        <dbReference type="ARBA" id="ARBA00022989"/>
    </source>
</evidence>
<keyword evidence="6" id="KW-0489">Methyltransferase</keyword>
<evidence type="ECO:0000256" key="5">
    <source>
        <dbReference type="SAM" id="Phobius"/>
    </source>
</evidence>
<keyword evidence="4 5" id="KW-0472">Membrane</keyword>
<dbReference type="GO" id="GO:0008168">
    <property type="term" value="F:methyltransferase activity"/>
    <property type="evidence" value="ECO:0007669"/>
    <property type="project" value="UniProtKB-KW"/>
</dbReference>
<feature type="transmembrane region" description="Helical" evidence="5">
    <location>
        <begin position="110"/>
        <end position="126"/>
    </location>
</feature>
<dbReference type="InterPro" id="IPR007318">
    <property type="entry name" value="Phopholipid_MeTrfase"/>
</dbReference>